<protein>
    <submittedName>
        <fullName evidence="6">Putative glycogen phosphorylase</fullName>
    </submittedName>
</protein>
<sequence length="855" mass="97195">MQPLRVFSVAPKLPRPLEPLRELAYNFWFSWNPRIEELFAQLDPRLWRETAKNPVLFLNRAPQSLLQSVAADENYLERLKEARASLEQYTTRTTGGVPFPPAESGQPAVAYFSLEYGFSLSMPIYSGGLGILAGDHLKSASDLNTPLVGIGLFYLKGYFRQYLTPDAWQQERYPVNDFEQMPVVLLKDAAGQPLLVDVDLAGQTLYAQIWRAQVGRIALYLMDTNIPQNPEHLRAVTANLYGGGLEMRLWQEILLGIGGIKALRVLGLTPKVIHMNEGHSAFAGLERIRHYMKREGLSLEAALELSASTSIFTTHTPVPAGNDRFPSDLIQRYFEGYARDMGVAFKVFMALGREDPRDDSEHLCMTVLALKLSRFNNGVSRLHGRVSRTMWQRVWPQYPLEDVPIGAITNGVHAPSWVAPDMALLYDRYLGGNWREDPDCTRAWSLADTISDSELWRTHERLRARLVDFVRWKLRKQMESKGVGRRLLELASEVLDPDALTIGFARRFATYKRAGLLLRDKQRLFSLVSNKARPVQFVFAGKAHPADQGGKKLIQELVQFCQQEDCRMRMVFLEDYDMDTAAHMVQGVDVWLNTPRRPLEACGTSGMKALVNGVLNLSTLDGWWDEAYKPDNSVGWAIGQGEEYEDDEYQDFVESQTLYNILENDVIPLFYDRDHSRLPKHWVRRMKASLKELVPLYSAHRMVEDYTRQAYIPACENFDKLRQNNYKAAAELATWRMDIMTRWSGLQIQNIQTDAPAALTVSETVTVTCEVLLNDIKADHLLVEIYSGPLDTDGRFTSRLTFPMQPAGQPVNGWQRFEGQAQPEDAGRFGFTVRILPRHPLLLDPHALGLIKWGA</sequence>
<organism evidence="6 7">
    <name type="scientific">Megalodesulfovibrio gigas (strain ATCC 19364 / DSM 1382 / NCIMB 9332 / VKM B-1759)</name>
    <name type="common">Desulfovibrio gigas</name>
    <dbReference type="NCBI Taxonomy" id="1121448"/>
    <lineage>
        <taxon>Bacteria</taxon>
        <taxon>Pseudomonadati</taxon>
        <taxon>Thermodesulfobacteriota</taxon>
        <taxon>Desulfovibrionia</taxon>
        <taxon>Desulfovibrionales</taxon>
        <taxon>Desulfovibrionaceae</taxon>
        <taxon>Megalodesulfovibrio</taxon>
    </lineage>
</organism>
<dbReference type="GO" id="GO:0005975">
    <property type="term" value="P:carbohydrate metabolic process"/>
    <property type="evidence" value="ECO:0007669"/>
    <property type="project" value="InterPro"/>
</dbReference>
<dbReference type="Proteomes" id="UP000016587">
    <property type="component" value="Chromosome"/>
</dbReference>
<dbReference type="eggNOG" id="COG0058">
    <property type="taxonomic scope" value="Bacteria"/>
</dbReference>
<dbReference type="NCBIfam" id="TIGR02094">
    <property type="entry name" value="more_P_ylases"/>
    <property type="match status" value="1"/>
</dbReference>
<keyword evidence="3" id="KW-0021">Allosteric enzyme</keyword>
<reference evidence="6 7" key="1">
    <citation type="journal article" date="2013" name="J. Bacteriol.">
        <title>Roles of HynAB and Ech, the only two hydrogenases found in the model sulfate reducer Desulfovibrio gigas.</title>
        <authorList>
            <person name="Morais-Silva F.O."/>
            <person name="Santos C.I."/>
            <person name="Rodrigues R."/>
            <person name="Pereira I.A."/>
            <person name="Rodrigues-Pousada C."/>
        </authorList>
    </citation>
    <scope>NUCLEOTIDE SEQUENCE [LARGE SCALE GENOMIC DNA]</scope>
    <source>
        <strain evidence="7">ATCC 19364 / DSM 1382 / NCIMB 9332 / VKM B-1759</strain>
    </source>
</reference>
<dbReference type="InterPro" id="IPR000811">
    <property type="entry name" value="Glyco_trans_35"/>
</dbReference>
<proteinExistence type="inferred from homology"/>
<dbReference type="HOGENOM" id="CLU_015112_0_0_7"/>
<evidence type="ECO:0000259" key="5">
    <source>
        <dbReference type="Pfam" id="PF11897"/>
    </source>
</evidence>
<dbReference type="PANTHER" id="PTHR42655">
    <property type="entry name" value="GLYCOGEN PHOSPHORYLASE"/>
    <property type="match status" value="1"/>
</dbReference>
<evidence type="ECO:0000313" key="6">
    <source>
        <dbReference type="EMBL" id="AGW13914.1"/>
    </source>
</evidence>
<dbReference type="GO" id="GO:0008184">
    <property type="term" value="F:glycogen phosphorylase activity"/>
    <property type="evidence" value="ECO:0007669"/>
    <property type="project" value="InterPro"/>
</dbReference>
<evidence type="ECO:0000256" key="1">
    <source>
        <dbReference type="ARBA" id="ARBA00001275"/>
    </source>
</evidence>
<evidence type="ECO:0000256" key="3">
    <source>
        <dbReference type="ARBA" id="ARBA00022533"/>
    </source>
</evidence>
<dbReference type="Pfam" id="PF11897">
    <property type="entry name" value="DUF3417"/>
    <property type="match status" value="1"/>
</dbReference>
<evidence type="ECO:0000256" key="4">
    <source>
        <dbReference type="PIRSR" id="PIRSR000460-1"/>
    </source>
</evidence>
<feature type="domain" description="DUF3417" evidence="5">
    <location>
        <begin position="13"/>
        <end position="121"/>
    </location>
</feature>
<dbReference type="Gene3D" id="3.40.50.2000">
    <property type="entry name" value="Glycogen Phosphorylase B"/>
    <property type="match status" value="3"/>
</dbReference>
<dbReference type="OrthoDB" id="7229284at2"/>
<dbReference type="InterPro" id="IPR024517">
    <property type="entry name" value="Glycogen_phosphorylase_DUF3417"/>
</dbReference>
<feature type="modified residue" description="N6-(pyridoxal phosphate)lysine" evidence="4">
    <location>
        <position position="608"/>
    </location>
</feature>
<dbReference type="PANTHER" id="PTHR42655:SF1">
    <property type="entry name" value="GLYCOGEN PHOSPHORYLASE"/>
    <property type="match status" value="1"/>
</dbReference>
<dbReference type="PIRSF" id="PIRSF000460">
    <property type="entry name" value="Pprylas_GlgP"/>
    <property type="match status" value="1"/>
</dbReference>
<dbReference type="KEGG" id="dgg:DGI_2153"/>
<name>T2GCK6_MEGG1</name>
<dbReference type="SUPFAM" id="SSF53756">
    <property type="entry name" value="UDP-Glycosyltransferase/glycogen phosphorylase"/>
    <property type="match status" value="1"/>
</dbReference>
<keyword evidence="7" id="KW-1185">Reference proteome</keyword>
<comment type="similarity">
    <text evidence="2">Belongs to the glycogen phosphorylase family.</text>
</comment>
<reference evidence="7" key="2">
    <citation type="submission" date="2013-07" db="EMBL/GenBank/DDBJ databases">
        <authorList>
            <person name="Morais-Silva F.O."/>
            <person name="Rezende A.M."/>
            <person name="Pimentel C."/>
            <person name="Resende D.M."/>
            <person name="Santos C.I."/>
            <person name="Clemente C."/>
            <person name="de Oliveira L.M."/>
            <person name="da Silva S.M."/>
            <person name="Costa D.A."/>
            <person name="Varela-Raposo A."/>
            <person name="Horacio E.C.A."/>
            <person name="Matos M."/>
            <person name="Flores O."/>
            <person name="Ruiz J.C."/>
            <person name="Rodrigues-Pousada C."/>
        </authorList>
    </citation>
    <scope>NUCLEOTIDE SEQUENCE [LARGE SCALE GENOMIC DNA]</scope>
    <source>
        <strain evidence="7">ATCC 19364 / DSM 1382 / NCIMB 9332 / VKM B-1759</strain>
    </source>
</reference>
<accession>T2GCK6</accession>
<dbReference type="RefSeq" id="WP_021760846.1">
    <property type="nucleotide sequence ID" value="NC_022444.1"/>
</dbReference>
<dbReference type="InterPro" id="IPR011834">
    <property type="entry name" value="Agluc_phsphrylas"/>
</dbReference>
<dbReference type="PATRIC" id="fig|1121448.10.peg.2108"/>
<dbReference type="GO" id="GO:0030170">
    <property type="term" value="F:pyridoxal phosphate binding"/>
    <property type="evidence" value="ECO:0007669"/>
    <property type="project" value="InterPro"/>
</dbReference>
<dbReference type="STRING" id="1121448.DGI_2153"/>
<dbReference type="InterPro" id="IPR052182">
    <property type="entry name" value="Glycogen/Maltodextrin_Phosph"/>
</dbReference>
<comment type="catalytic activity">
    <reaction evidence="1">
        <text>[(1-&gt;4)-alpha-D-glucosyl](n) + phosphate = [(1-&gt;4)-alpha-D-glucosyl](n-1) + alpha-D-glucose 1-phosphate</text>
        <dbReference type="Rhea" id="RHEA:41732"/>
        <dbReference type="Rhea" id="RHEA-COMP:9584"/>
        <dbReference type="Rhea" id="RHEA-COMP:9586"/>
        <dbReference type="ChEBI" id="CHEBI:15444"/>
        <dbReference type="ChEBI" id="CHEBI:43474"/>
        <dbReference type="ChEBI" id="CHEBI:58601"/>
        <dbReference type="EC" id="2.4.1.1"/>
    </reaction>
</comment>
<gene>
    <name evidence="6" type="primary">glgP</name>
    <name evidence="6" type="ORF">DGI_2153</name>
</gene>
<evidence type="ECO:0000256" key="2">
    <source>
        <dbReference type="ARBA" id="ARBA00006047"/>
    </source>
</evidence>
<dbReference type="EMBL" id="CP006585">
    <property type="protein sequence ID" value="AGW13914.1"/>
    <property type="molecule type" value="Genomic_DNA"/>
</dbReference>
<dbReference type="AlphaFoldDB" id="T2GCK6"/>
<dbReference type="Pfam" id="PF00343">
    <property type="entry name" value="Phosphorylase"/>
    <property type="match status" value="1"/>
</dbReference>
<evidence type="ECO:0000313" key="7">
    <source>
        <dbReference type="Proteomes" id="UP000016587"/>
    </source>
</evidence>
<keyword evidence="4" id="KW-0663">Pyridoxal phosphate</keyword>